<dbReference type="InterPro" id="IPR044570">
    <property type="entry name" value="Set1-like"/>
</dbReference>
<evidence type="ECO:0000256" key="6">
    <source>
        <dbReference type="ARBA" id="ARBA00022853"/>
    </source>
</evidence>
<dbReference type="SUPFAM" id="SSF82199">
    <property type="entry name" value="SET domain"/>
    <property type="match status" value="1"/>
</dbReference>
<evidence type="ECO:0000256" key="7">
    <source>
        <dbReference type="ARBA" id="ARBA00023015"/>
    </source>
</evidence>
<evidence type="ECO:0000256" key="1">
    <source>
        <dbReference type="ARBA" id="ARBA00004123"/>
    </source>
</evidence>
<dbReference type="EC" id="2.1.1.354" evidence="2"/>
<keyword evidence="7" id="KW-0805">Transcription regulation</keyword>
<keyword evidence="9" id="KW-0539">Nucleus</keyword>
<keyword evidence="4 14" id="KW-0808">Transferase</keyword>
<dbReference type="InterPro" id="IPR046341">
    <property type="entry name" value="SET_dom_sf"/>
</dbReference>
<accession>A0A834SD29</accession>
<sequence>MTAYRQDGSIEHAAPVAANLHPQAVSQSHNNYCSYESNHITLNSKVLNCIMPFPMFREECCWCYEDEKGLKHGPHSILELISWHRYGHLQDSSVIHHTENKCSPFVLLSAVNAWKTDKCENICKSGSENETDKASFINEISEDISSQLHMGVMKSARKVLLDEIIGSTIAEFVTEKKFKKRKLDSVDQPSETSLVEVVVEKRKGTSLPNAAASSQTFKDQSCQEISRVSPTRTKSVGSIENFWWSYAVVRKVLCDYCMQVMWNAVFYDTVAEYLHSWKKRKLWSVHPKPHQSINGCRNYAGNIKSEEALVLRSGSSENVVDGYPHSGVVTLERDNHSQLSSMSSVILNDGNFLGSDHSRKDLSCILESVENELHLSSKVSLAEYVRSFIDKEVKKLVNFAEEDNLSKDAVRGGGLSETLDDKIAKREILSDKFVVPIKAEDSFNDSASGKRMSNLFSSAFQELGAHAGDVIDGGEIGDIPPPGCEKNSRTIVPPYKYKYRPSRVVESVPKITKYVATALCRQKLHNEVLKELKAKFLDAAFHQIFISLCPKEKVCQPDGQREEKACNLNEELLDDLTSGLGRKRKTPKNSSSGASLVIGECTDYRKKMPQKKLGFPQRVAADESGFGNKQVDKLKKHVSGDQVDYRDSETAAVKPEKRKLIRWKKDKSANGKPSAVIAKSNLDSKLSSLKNAASKKVLKLADDVKDVEKCNGDRLLSVTENKVCMKKLIDSNGRDGAIHGKSTRHCSKETLNATKKASKPKKRKHPVDNAPSSRPAKSLKVSYDSSKVRVGGQANMTKLKSVKSKPLNLCPRSDGCARTSIDGWEWHKWSVNASPADRARVRGNLCIQKKCMPSDSNSTHWSNGKGLSARTNRVKLRNLLAAAEGADLLKATQLKARKKRLRFQRSKIHDWGIVALEPIEAEDFVIEYIGELIRPRISDIRERQYERMGIGSSYLFRLDDGYVVDATKKGGIARFINHSCEPNCYTKVISVEGQKKIFIYAKRHIAAGEEITYNYKFPLEEKKIPCNCGSKK</sequence>
<feature type="domain" description="GYF" evidence="13">
    <location>
        <begin position="59"/>
        <end position="109"/>
    </location>
</feature>
<reference evidence="14" key="1">
    <citation type="submission" date="2020-09" db="EMBL/GenBank/DDBJ databases">
        <title>Genome-Enabled Discovery of Anthraquinone Biosynthesis in Senna tora.</title>
        <authorList>
            <person name="Kang S.-H."/>
            <person name="Pandey R.P."/>
            <person name="Lee C.-M."/>
            <person name="Sim J.-S."/>
            <person name="Jeong J.-T."/>
            <person name="Choi B.-S."/>
            <person name="Jung M."/>
            <person name="Ginzburg D."/>
            <person name="Zhao K."/>
            <person name="Won S.Y."/>
            <person name="Oh T.-J."/>
            <person name="Yu Y."/>
            <person name="Kim N.-H."/>
            <person name="Lee O.R."/>
            <person name="Lee T.-H."/>
            <person name="Bashyal P."/>
            <person name="Kim T.-S."/>
            <person name="Lee W.-H."/>
            <person name="Kawkins C."/>
            <person name="Kim C.-K."/>
            <person name="Kim J.S."/>
            <person name="Ahn B.O."/>
            <person name="Rhee S.Y."/>
            <person name="Sohng J.K."/>
        </authorList>
    </citation>
    <scope>NUCLEOTIDE SEQUENCE</scope>
    <source>
        <tissue evidence="14">Leaf</tissue>
    </source>
</reference>
<dbReference type="OrthoDB" id="308383at2759"/>
<dbReference type="SMART" id="SM00317">
    <property type="entry name" value="SET"/>
    <property type="match status" value="1"/>
</dbReference>
<dbReference type="GO" id="GO:0140999">
    <property type="term" value="F:histone H3K4 trimethyltransferase activity"/>
    <property type="evidence" value="ECO:0007669"/>
    <property type="project" value="UniProtKB-EC"/>
</dbReference>
<comment type="caution">
    <text evidence="14">The sequence shown here is derived from an EMBL/GenBank/DDBJ whole genome shotgun (WGS) entry which is preliminary data.</text>
</comment>
<dbReference type="PANTHER" id="PTHR45814:SF2">
    <property type="entry name" value="HISTONE-LYSINE N-METHYLTRANSFERASE SETD1"/>
    <property type="match status" value="1"/>
</dbReference>
<comment type="catalytic activity">
    <reaction evidence="10">
        <text>L-lysyl(4)-[histone H3] + 3 S-adenosyl-L-methionine = N(6),N(6),N(6)-trimethyl-L-lysyl(4)-[histone H3] + 3 S-adenosyl-L-homocysteine + 3 H(+)</text>
        <dbReference type="Rhea" id="RHEA:60260"/>
        <dbReference type="Rhea" id="RHEA-COMP:15537"/>
        <dbReference type="Rhea" id="RHEA-COMP:15547"/>
        <dbReference type="ChEBI" id="CHEBI:15378"/>
        <dbReference type="ChEBI" id="CHEBI:29969"/>
        <dbReference type="ChEBI" id="CHEBI:57856"/>
        <dbReference type="ChEBI" id="CHEBI:59789"/>
        <dbReference type="ChEBI" id="CHEBI:61961"/>
        <dbReference type="EC" id="2.1.1.354"/>
    </reaction>
</comment>
<feature type="domain" description="SET" evidence="12">
    <location>
        <begin position="899"/>
        <end position="1016"/>
    </location>
</feature>
<evidence type="ECO:0000256" key="11">
    <source>
        <dbReference type="SAM" id="MobiDB-lite"/>
    </source>
</evidence>
<gene>
    <name evidence="14" type="ORF">G2W53_040449</name>
</gene>
<evidence type="ECO:0000256" key="5">
    <source>
        <dbReference type="ARBA" id="ARBA00022691"/>
    </source>
</evidence>
<dbReference type="GO" id="GO:0032259">
    <property type="term" value="P:methylation"/>
    <property type="evidence" value="ECO:0007669"/>
    <property type="project" value="UniProtKB-KW"/>
</dbReference>
<keyword evidence="6" id="KW-0156">Chromatin regulator</keyword>
<keyword evidence="3 14" id="KW-0489">Methyltransferase</keyword>
<dbReference type="InterPro" id="IPR001214">
    <property type="entry name" value="SET_dom"/>
</dbReference>
<comment type="subcellular location">
    <subcellularLocation>
        <location evidence="1">Nucleus</location>
    </subcellularLocation>
</comment>
<evidence type="ECO:0000256" key="10">
    <source>
        <dbReference type="ARBA" id="ARBA00047571"/>
    </source>
</evidence>
<evidence type="ECO:0000313" key="15">
    <source>
        <dbReference type="Proteomes" id="UP000634136"/>
    </source>
</evidence>
<evidence type="ECO:0000259" key="13">
    <source>
        <dbReference type="PROSITE" id="PS50829"/>
    </source>
</evidence>
<proteinExistence type="predicted"/>
<dbReference type="PROSITE" id="PS50829">
    <property type="entry name" value="GYF"/>
    <property type="match status" value="1"/>
</dbReference>
<dbReference type="Proteomes" id="UP000634136">
    <property type="component" value="Unassembled WGS sequence"/>
</dbReference>
<dbReference type="Gene3D" id="2.170.270.10">
    <property type="entry name" value="SET domain"/>
    <property type="match status" value="1"/>
</dbReference>
<dbReference type="Pfam" id="PF00856">
    <property type="entry name" value="SET"/>
    <property type="match status" value="1"/>
</dbReference>
<keyword evidence="5" id="KW-0949">S-adenosyl-L-methionine</keyword>
<evidence type="ECO:0000256" key="9">
    <source>
        <dbReference type="ARBA" id="ARBA00023242"/>
    </source>
</evidence>
<dbReference type="EMBL" id="JAAIUW010000013">
    <property type="protein sequence ID" value="KAF7801338.1"/>
    <property type="molecule type" value="Genomic_DNA"/>
</dbReference>
<name>A0A834SD29_9FABA</name>
<feature type="region of interest" description="Disordered" evidence="11">
    <location>
        <begin position="748"/>
        <end position="780"/>
    </location>
</feature>
<evidence type="ECO:0000313" key="14">
    <source>
        <dbReference type="EMBL" id="KAF7801338.1"/>
    </source>
</evidence>
<evidence type="ECO:0000256" key="2">
    <source>
        <dbReference type="ARBA" id="ARBA00012182"/>
    </source>
</evidence>
<keyword evidence="15" id="KW-1185">Reference proteome</keyword>
<evidence type="ECO:0000259" key="12">
    <source>
        <dbReference type="PROSITE" id="PS50280"/>
    </source>
</evidence>
<evidence type="ECO:0000256" key="4">
    <source>
        <dbReference type="ARBA" id="ARBA00022679"/>
    </source>
</evidence>
<dbReference type="SUPFAM" id="SSF55277">
    <property type="entry name" value="GYF domain"/>
    <property type="match status" value="1"/>
</dbReference>
<organism evidence="14 15">
    <name type="scientific">Senna tora</name>
    <dbReference type="NCBI Taxonomy" id="362788"/>
    <lineage>
        <taxon>Eukaryota</taxon>
        <taxon>Viridiplantae</taxon>
        <taxon>Streptophyta</taxon>
        <taxon>Embryophyta</taxon>
        <taxon>Tracheophyta</taxon>
        <taxon>Spermatophyta</taxon>
        <taxon>Magnoliopsida</taxon>
        <taxon>eudicotyledons</taxon>
        <taxon>Gunneridae</taxon>
        <taxon>Pentapetalae</taxon>
        <taxon>rosids</taxon>
        <taxon>fabids</taxon>
        <taxon>Fabales</taxon>
        <taxon>Fabaceae</taxon>
        <taxon>Caesalpinioideae</taxon>
        <taxon>Cassia clade</taxon>
        <taxon>Senna</taxon>
    </lineage>
</organism>
<dbReference type="AlphaFoldDB" id="A0A834SD29"/>
<dbReference type="InterPro" id="IPR003169">
    <property type="entry name" value="GYF"/>
</dbReference>
<dbReference type="GO" id="GO:0048188">
    <property type="term" value="C:Set1C/COMPASS complex"/>
    <property type="evidence" value="ECO:0007669"/>
    <property type="project" value="InterPro"/>
</dbReference>
<dbReference type="Gene3D" id="3.30.1490.40">
    <property type="match status" value="1"/>
</dbReference>
<feature type="compositionally biased region" description="Basic residues" evidence="11">
    <location>
        <begin position="756"/>
        <end position="765"/>
    </location>
</feature>
<dbReference type="PANTHER" id="PTHR45814">
    <property type="entry name" value="HISTONE-LYSINE N-METHYLTRANSFERASE SETD1"/>
    <property type="match status" value="1"/>
</dbReference>
<dbReference type="PROSITE" id="PS50280">
    <property type="entry name" value="SET"/>
    <property type="match status" value="1"/>
</dbReference>
<dbReference type="InterPro" id="IPR037841">
    <property type="entry name" value="SET_SETD1A/B"/>
</dbReference>
<dbReference type="CDD" id="cd19169">
    <property type="entry name" value="SET_SETD1"/>
    <property type="match status" value="1"/>
</dbReference>
<dbReference type="InterPro" id="IPR035445">
    <property type="entry name" value="GYF-like_dom_sf"/>
</dbReference>
<keyword evidence="8" id="KW-0804">Transcription</keyword>
<evidence type="ECO:0000256" key="3">
    <source>
        <dbReference type="ARBA" id="ARBA00022603"/>
    </source>
</evidence>
<protein>
    <recommendedName>
        <fullName evidence="2">[histone H3]-lysine(4) N-trimethyltransferase</fullName>
        <ecNumber evidence="2">2.1.1.354</ecNumber>
    </recommendedName>
</protein>
<evidence type="ECO:0000256" key="8">
    <source>
        <dbReference type="ARBA" id="ARBA00023163"/>
    </source>
</evidence>